<evidence type="ECO:0000313" key="8">
    <source>
        <dbReference type="Proteomes" id="UP000192997"/>
    </source>
</evidence>
<dbReference type="InterPro" id="IPR050306">
    <property type="entry name" value="PfkB_Carbo_kinase"/>
</dbReference>
<feature type="domain" description="Carbohydrate kinase PfkB" evidence="6">
    <location>
        <begin position="5"/>
        <end position="312"/>
    </location>
</feature>
<dbReference type="AlphaFoldDB" id="A0A1X4GAR5"/>
<dbReference type="PROSITE" id="PS00584">
    <property type="entry name" value="PFKB_KINASES_2"/>
    <property type="match status" value="1"/>
</dbReference>
<reference evidence="8" key="1">
    <citation type="submission" date="2017-04" db="EMBL/GenBank/DDBJ databases">
        <authorList>
            <person name="Abreu V.A."/>
            <person name="Popin R.V."/>
            <person name="Rigonato J."/>
            <person name="Andreote A.P."/>
            <person name="Schaker P.C."/>
            <person name="Hoff-Risseti C."/>
            <person name="Alvarenga D.O."/>
            <person name="Varani A.M."/>
            <person name="Fiore M.F."/>
        </authorList>
    </citation>
    <scope>NUCLEOTIDE SEQUENCE [LARGE SCALE GENOMIC DNA]</scope>
    <source>
        <strain evidence="8">CENA303</strain>
    </source>
</reference>
<name>A0A1X4GAR5_9CYAN</name>
<keyword evidence="2" id="KW-0808">Transferase</keyword>
<dbReference type="SUPFAM" id="SSF53613">
    <property type="entry name" value="Ribokinase-like"/>
    <property type="match status" value="1"/>
</dbReference>
<dbReference type="PANTHER" id="PTHR43085:SF1">
    <property type="entry name" value="PSEUDOURIDINE KINASE-RELATED"/>
    <property type="match status" value="1"/>
</dbReference>
<accession>A0A1X4GAR5</accession>
<evidence type="ECO:0000313" key="7">
    <source>
        <dbReference type="EMBL" id="OSO94259.1"/>
    </source>
</evidence>
<dbReference type="EMBL" id="NBYN01000014">
    <property type="protein sequence ID" value="OSO94259.1"/>
    <property type="molecule type" value="Genomic_DNA"/>
</dbReference>
<dbReference type="InterPro" id="IPR029056">
    <property type="entry name" value="Ribokinase-like"/>
</dbReference>
<dbReference type="RefSeq" id="WP_085727252.1">
    <property type="nucleotide sequence ID" value="NZ_NBYN01000014.1"/>
</dbReference>
<dbReference type="GO" id="GO:0005524">
    <property type="term" value="F:ATP binding"/>
    <property type="evidence" value="ECO:0007669"/>
    <property type="project" value="UniProtKB-KW"/>
</dbReference>
<evidence type="ECO:0000259" key="6">
    <source>
        <dbReference type="Pfam" id="PF00294"/>
    </source>
</evidence>
<dbReference type="Pfam" id="PF00294">
    <property type="entry name" value="PfkB"/>
    <property type="match status" value="1"/>
</dbReference>
<comment type="caution">
    <text evidence="7">The sequence shown here is derived from an EMBL/GenBank/DDBJ whole genome shotgun (WGS) entry which is preliminary data.</text>
</comment>
<dbReference type="Proteomes" id="UP000192997">
    <property type="component" value="Unassembled WGS sequence"/>
</dbReference>
<gene>
    <name evidence="7" type="ORF">B7O87_03575</name>
</gene>
<evidence type="ECO:0000256" key="1">
    <source>
        <dbReference type="ARBA" id="ARBA00010688"/>
    </source>
</evidence>
<dbReference type="Gene3D" id="3.40.1190.20">
    <property type="match status" value="1"/>
</dbReference>
<comment type="similarity">
    <text evidence="1">Belongs to the carbohydrate kinase PfkB family.</text>
</comment>
<keyword evidence="5" id="KW-0067">ATP-binding</keyword>
<dbReference type="InterPro" id="IPR002173">
    <property type="entry name" value="Carboh/pur_kinase_PfkB_CS"/>
</dbReference>
<proteinExistence type="inferred from homology"/>
<evidence type="ECO:0000256" key="3">
    <source>
        <dbReference type="ARBA" id="ARBA00022741"/>
    </source>
</evidence>
<dbReference type="PROSITE" id="PS00583">
    <property type="entry name" value="PFKB_KINASES_1"/>
    <property type="match status" value="1"/>
</dbReference>
<protein>
    <submittedName>
        <fullName evidence="7">Carbohydrate kinase</fullName>
    </submittedName>
</protein>
<evidence type="ECO:0000256" key="2">
    <source>
        <dbReference type="ARBA" id="ARBA00022679"/>
    </source>
</evidence>
<dbReference type="InterPro" id="IPR011611">
    <property type="entry name" value="PfkB_dom"/>
</dbReference>
<dbReference type="CDD" id="cd01167">
    <property type="entry name" value="bac_FRK"/>
    <property type="match status" value="1"/>
</dbReference>
<keyword evidence="3" id="KW-0547">Nucleotide-binding</keyword>
<dbReference type="PANTHER" id="PTHR43085">
    <property type="entry name" value="HEXOKINASE FAMILY MEMBER"/>
    <property type="match status" value="1"/>
</dbReference>
<evidence type="ECO:0000256" key="5">
    <source>
        <dbReference type="ARBA" id="ARBA00022840"/>
    </source>
</evidence>
<dbReference type="GO" id="GO:0016301">
    <property type="term" value="F:kinase activity"/>
    <property type="evidence" value="ECO:0007669"/>
    <property type="project" value="UniProtKB-KW"/>
</dbReference>
<evidence type="ECO:0000256" key="4">
    <source>
        <dbReference type="ARBA" id="ARBA00022777"/>
    </source>
</evidence>
<organism evidence="7 8">
    <name type="scientific">Cylindrospermopsis raciborskii CENA303</name>
    <dbReference type="NCBI Taxonomy" id="1170769"/>
    <lineage>
        <taxon>Bacteria</taxon>
        <taxon>Bacillati</taxon>
        <taxon>Cyanobacteriota</taxon>
        <taxon>Cyanophyceae</taxon>
        <taxon>Nostocales</taxon>
        <taxon>Aphanizomenonaceae</taxon>
        <taxon>Cylindrospermopsis</taxon>
    </lineage>
</organism>
<sequence length="328" mass="35326">MNNSSVLCLGEILFDCLADQIGLKLEEVNSWTPYPGGAPANVACALVKLGTKAGFIGAVGQDDPGDTLVKLLGDVGVDTRGVQRHPTAPTREVYVVRDLNGDRTFAGFGKYHTSDFADTCLKASDLPKELFNEADFLVLGTLELAYPESEAATHQALKLAERYDLKIVLDVNWRPVFWQDSELAKQKIHQILPNCDFIKLTKEEGEWLFNTSDAGAITYRLNSLEGVLVTDGENGCSYCLAENEGKLPAFSVPVVDTTGAGDSFLAGFVHQLNQYGIQALSDPQIAKSVITYASAVGALTTINPGAIASQPTAQEVEAFLHSNKLSLI</sequence>
<keyword evidence="4 7" id="KW-0418">Kinase</keyword>